<accession>A0AAW9HR13</accession>
<keyword evidence="2 8" id="KW-0813">Transport</keyword>
<dbReference type="SUPFAM" id="SSF161098">
    <property type="entry name" value="MetI-like"/>
    <property type="match status" value="2"/>
</dbReference>
<feature type="transmembrane region" description="Helical" evidence="8">
    <location>
        <begin position="139"/>
        <end position="159"/>
    </location>
</feature>
<feature type="transmembrane region" description="Helical" evidence="8">
    <location>
        <begin position="562"/>
        <end position="583"/>
    </location>
</feature>
<dbReference type="RefSeq" id="WP_320756581.1">
    <property type="nucleotide sequence ID" value="NZ_JAWNGC010000005.1"/>
</dbReference>
<sequence>MDKFGVGGGAGVADNLAAPPEKSVTKSPGRNTSAGFMRSAMLWGKLVRWLVGLIPCVFLAVFFIWPVVAMLVRGVLPGNAGFASAGLADSAIGVLTSSRTAHILWQTLWMAFAGSVASVLLGLPVAYSLYRIRFRGQRFVRALAIVPFVLPTVVVGSAFKTLLREGGPYAFLGWDDSALAVVAAMVFYNISVVVRTVGPHWASLPHHEEAAATLGARPGRVFWTVTLPALRPSITAAASLIFLFCSTAFGIVQTLGRPGYGTLETEIWIQTTTFLDLRTAAILSLLQILIVMATVWWSAKNRHASASGQLRGLRPKRITRGSYPAIAFMAVLMIAVITVPIVTLILSSLKVGGQWSFANYRHFLGGGQTHGFGSGPDVGGALANSVTMAGLATVVALVLGVLTAFAVARPLPRNSGKNRQVLRRFLSLLENMSLLPLGISAVTVGFGLFVTIRPLIEDAWILIPIVQGILALPLVVRTLTPILRAIPPRLREAAQTLRASPARVLLTVDIPQCRRAFAAAAGFACAMSLGEFGATSFLASGDTVTLPVVIAQLLGKPGAENYGAALAGAVLLGGLTALLMGACELISQPRPARSAPHSTPSENEVPHA</sequence>
<dbReference type="Pfam" id="PF00528">
    <property type="entry name" value="BPD_transp_1"/>
    <property type="match status" value="2"/>
</dbReference>
<evidence type="ECO:0000313" key="10">
    <source>
        <dbReference type="EMBL" id="MDY5155087.1"/>
    </source>
</evidence>
<dbReference type="AlphaFoldDB" id="A0AAW9HR13"/>
<feature type="transmembrane region" description="Helical" evidence="8">
    <location>
        <begin position="388"/>
        <end position="411"/>
    </location>
</feature>
<feature type="domain" description="ABC transmembrane type-1" evidence="9">
    <location>
        <begin position="382"/>
        <end position="583"/>
    </location>
</feature>
<dbReference type="PROSITE" id="PS50928">
    <property type="entry name" value="ABC_TM1"/>
    <property type="match status" value="2"/>
</dbReference>
<dbReference type="PANTHER" id="PTHR43357:SF4">
    <property type="entry name" value="INNER MEMBRANE ABC TRANSPORTER PERMEASE PROTEIN YDCV"/>
    <property type="match status" value="1"/>
</dbReference>
<feature type="transmembrane region" description="Helical" evidence="8">
    <location>
        <begin position="179"/>
        <end position="198"/>
    </location>
</feature>
<feature type="transmembrane region" description="Helical" evidence="8">
    <location>
        <begin position="280"/>
        <end position="299"/>
    </location>
</feature>
<feature type="transmembrane region" description="Helical" evidence="8">
    <location>
        <begin position="46"/>
        <end position="68"/>
    </location>
</feature>
<dbReference type="InterPro" id="IPR000515">
    <property type="entry name" value="MetI-like"/>
</dbReference>
<keyword evidence="5 8" id="KW-0812">Transmembrane</keyword>
<dbReference type="InterPro" id="IPR035906">
    <property type="entry name" value="MetI-like_sf"/>
</dbReference>
<dbReference type="PANTHER" id="PTHR43357">
    <property type="entry name" value="INNER MEMBRANE ABC TRANSPORTER PERMEASE PROTEIN YDCV"/>
    <property type="match status" value="1"/>
</dbReference>
<feature type="domain" description="ABC transmembrane type-1" evidence="9">
    <location>
        <begin position="104"/>
        <end position="296"/>
    </location>
</feature>
<name>A0AAW9HR13_9ACTO</name>
<keyword evidence="6 8" id="KW-1133">Transmembrane helix</keyword>
<keyword evidence="3" id="KW-1003">Cell membrane</keyword>
<proteinExistence type="inferred from homology"/>
<comment type="similarity">
    <text evidence="8">Belongs to the binding-protein-dependent transport system permease family.</text>
</comment>
<dbReference type="GO" id="GO:0055085">
    <property type="term" value="P:transmembrane transport"/>
    <property type="evidence" value="ECO:0007669"/>
    <property type="project" value="InterPro"/>
</dbReference>
<dbReference type="EMBL" id="JAWNGC010000005">
    <property type="protein sequence ID" value="MDY5155087.1"/>
    <property type="molecule type" value="Genomic_DNA"/>
</dbReference>
<feature type="transmembrane region" description="Helical" evidence="8">
    <location>
        <begin position="320"/>
        <end position="346"/>
    </location>
</feature>
<dbReference type="GO" id="GO:0005886">
    <property type="term" value="C:plasma membrane"/>
    <property type="evidence" value="ECO:0007669"/>
    <property type="project" value="UniProtKB-SubCell"/>
</dbReference>
<feature type="transmembrane region" description="Helical" evidence="8">
    <location>
        <begin position="103"/>
        <end position="127"/>
    </location>
</feature>
<evidence type="ECO:0000256" key="6">
    <source>
        <dbReference type="ARBA" id="ARBA00022989"/>
    </source>
</evidence>
<evidence type="ECO:0000256" key="8">
    <source>
        <dbReference type="RuleBase" id="RU363032"/>
    </source>
</evidence>
<comment type="subcellular location">
    <subcellularLocation>
        <location evidence="1">Cell inner membrane</location>
        <topology evidence="1">Multi-pass membrane protein</topology>
    </subcellularLocation>
    <subcellularLocation>
        <location evidence="8">Cell membrane</location>
        <topology evidence="8">Multi-pass membrane protein</topology>
    </subcellularLocation>
</comment>
<evidence type="ECO:0000256" key="4">
    <source>
        <dbReference type="ARBA" id="ARBA00022519"/>
    </source>
</evidence>
<feature type="transmembrane region" description="Helical" evidence="8">
    <location>
        <begin position="240"/>
        <end position="260"/>
    </location>
</feature>
<evidence type="ECO:0000256" key="1">
    <source>
        <dbReference type="ARBA" id="ARBA00004429"/>
    </source>
</evidence>
<feature type="transmembrane region" description="Helical" evidence="8">
    <location>
        <begin position="432"/>
        <end position="453"/>
    </location>
</feature>
<dbReference type="Gene3D" id="1.10.3720.10">
    <property type="entry name" value="MetI-like"/>
    <property type="match status" value="2"/>
</dbReference>
<dbReference type="Proteomes" id="UP001281731">
    <property type="component" value="Unassembled WGS sequence"/>
</dbReference>
<keyword evidence="4" id="KW-0997">Cell inner membrane</keyword>
<dbReference type="CDD" id="cd06261">
    <property type="entry name" value="TM_PBP2"/>
    <property type="match status" value="2"/>
</dbReference>
<reference evidence="10" key="1">
    <citation type="submission" date="2023-10" db="EMBL/GenBank/DDBJ databases">
        <title>Whole Genome based description of the genera Actinobaculum and Actinotignum reveals a complex phylogenetic relationship within the species included in the genus Actinotignum.</title>
        <authorList>
            <person name="Jensen C.S."/>
            <person name="Dargis R."/>
            <person name="Kemp M."/>
            <person name="Christensen J.J."/>
        </authorList>
    </citation>
    <scope>NUCLEOTIDE SEQUENCE</scope>
    <source>
        <strain evidence="10">SLA_B511</strain>
    </source>
</reference>
<feature type="transmembrane region" description="Helical" evidence="8">
    <location>
        <begin position="516"/>
        <end position="539"/>
    </location>
</feature>
<evidence type="ECO:0000256" key="7">
    <source>
        <dbReference type="ARBA" id="ARBA00023136"/>
    </source>
</evidence>
<evidence type="ECO:0000256" key="3">
    <source>
        <dbReference type="ARBA" id="ARBA00022475"/>
    </source>
</evidence>
<feature type="transmembrane region" description="Helical" evidence="8">
    <location>
        <begin position="459"/>
        <end position="479"/>
    </location>
</feature>
<evidence type="ECO:0000313" key="11">
    <source>
        <dbReference type="Proteomes" id="UP001281731"/>
    </source>
</evidence>
<organism evidence="10 11">
    <name type="scientific">Actinotignum urinale</name>
    <dbReference type="NCBI Taxonomy" id="190146"/>
    <lineage>
        <taxon>Bacteria</taxon>
        <taxon>Bacillati</taxon>
        <taxon>Actinomycetota</taxon>
        <taxon>Actinomycetes</taxon>
        <taxon>Actinomycetales</taxon>
        <taxon>Actinomycetaceae</taxon>
        <taxon>Actinotignum</taxon>
    </lineage>
</organism>
<protein>
    <submittedName>
        <fullName evidence="10">Iron ABC transporter permease</fullName>
    </submittedName>
</protein>
<evidence type="ECO:0000256" key="5">
    <source>
        <dbReference type="ARBA" id="ARBA00022692"/>
    </source>
</evidence>
<evidence type="ECO:0000259" key="9">
    <source>
        <dbReference type="PROSITE" id="PS50928"/>
    </source>
</evidence>
<gene>
    <name evidence="10" type="ORF">R6G80_05030</name>
</gene>
<comment type="caution">
    <text evidence="10">The sequence shown here is derived from an EMBL/GenBank/DDBJ whole genome shotgun (WGS) entry which is preliminary data.</text>
</comment>
<keyword evidence="7 8" id="KW-0472">Membrane</keyword>
<evidence type="ECO:0000256" key="2">
    <source>
        <dbReference type="ARBA" id="ARBA00022448"/>
    </source>
</evidence>